<reference evidence="2 3" key="1">
    <citation type="journal article" date="2015" name="Genome Announc.">
        <title>Expanding the biotechnology potential of lactobacilli through comparative genomics of 213 strains and associated genera.</title>
        <authorList>
            <person name="Sun Z."/>
            <person name="Harris H.M."/>
            <person name="McCann A."/>
            <person name="Guo C."/>
            <person name="Argimon S."/>
            <person name="Zhang W."/>
            <person name="Yang X."/>
            <person name="Jeffery I.B."/>
            <person name="Cooney J.C."/>
            <person name="Kagawa T.F."/>
            <person name="Liu W."/>
            <person name="Song Y."/>
            <person name="Salvetti E."/>
            <person name="Wrobel A."/>
            <person name="Rasinkangas P."/>
            <person name="Parkhill J."/>
            <person name="Rea M.C."/>
            <person name="O'Sullivan O."/>
            <person name="Ritari J."/>
            <person name="Douillard F.P."/>
            <person name="Paul Ross R."/>
            <person name="Yang R."/>
            <person name="Briner A.E."/>
            <person name="Felis G.E."/>
            <person name="de Vos W.M."/>
            <person name="Barrangou R."/>
            <person name="Klaenhammer T.R."/>
            <person name="Caufield P.W."/>
            <person name="Cui Y."/>
            <person name="Zhang H."/>
            <person name="O'Toole P.W."/>
        </authorList>
    </citation>
    <scope>NUCLEOTIDE SEQUENCE [LARGE SCALE GENOMIC DNA]</scope>
    <source>
        <strain evidence="2 3">DSM 15833</strain>
    </source>
</reference>
<evidence type="ECO:0000313" key="3">
    <source>
        <dbReference type="Proteomes" id="UP000051048"/>
    </source>
</evidence>
<dbReference type="STRING" id="1423740.FC36_GL000987"/>
<evidence type="ECO:0000313" key="2">
    <source>
        <dbReference type="EMBL" id="KRL82299.1"/>
    </source>
</evidence>
<dbReference type="Gene3D" id="3.60.15.10">
    <property type="entry name" value="Ribonuclease Z/Hydroxyacylglutathione hydrolase-like"/>
    <property type="match status" value="1"/>
</dbReference>
<accession>A0A0R1TYP5</accession>
<dbReference type="OrthoDB" id="9781189at2"/>
<dbReference type="SMART" id="SM00849">
    <property type="entry name" value="Lactamase_B"/>
    <property type="match status" value="1"/>
</dbReference>
<dbReference type="SUPFAM" id="SSF56281">
    <property type="entry name" value="Metallo-hydrolase/oxidoreductase"/>
    <property type="match status" value="1"/>
</dbReference>
<protein>
    <submittedName>
        <fullName evidence="2">Zinc-dependent hydrolase</fullName>
    </submittedName>
</protein>
<dbReference type="Proteomes" id="UP000051048">
    <property type="component" value="Unassembled WGS sequence"/>
</dbReference>
<proteinExistence type="predicted"/>
<name>A0A0R1TYP5_9LACO</name>
<dbReference type="CDD" id="cd07733">
    <property type="entry name" value="YycJ-like_MBL-fold"/>
    <property type="match status" value="1"/>
</dbReference>
<feature type="domain" description="Metallo-beta-lactamase" evidence="1">
    <location>
        <begin position="17"/>
        <end position="222"/>
    </location>
</feature>
<evidence type="ECO:0000259" key="1">
    <source>
        <dbReference type="SMART" id="SM00849"/>
    </source>
</evidence>
<dbReference type="InterPro" id="IPR036866">
    <property type="entry name" value="RibonucZ/Hydroxyglut_hydro"/>
</dbReference>
<dbReference type="InterPro" id="IPR052533">
    <property type="entry name" value="WalJ/YycJ-like"/>
</dbReference>
<dbReference type="AlphaFoldDB" id="A0A0R1TYP5"/>
<organism evidence="2 3">
    <name type="scientific">Ligilactobacillus equi DSM 15833 = JCM 10991</name>
    <dbReference type="NCBI Taxonomy" id="1423740"/>
    <lineage>
        <taxon>Bacteria</taxon>
        <taxon>Bacillati</taxon>
        <taxon>Bacillota</taxon>
        <taxon>Bacilli</taxon>
        <taxon>Lactobacillales</taxon>
        <taxon>Lactobacillaceae</taxon>
        <taxon>Ligilactobacillus</taxon>
    </lineage>
</organism>
<dbReference type="InterPro" id="IPR058121">
    <property type="entry name" value="WalJ/YycJ"/>
</dbReference>
<gene>
    <name evidence="2" type="ORF">FC36_GL000987</name>
</gene>
<dbReference type="GO" id="GO:0016787">
    <property type="term" value="F:hydrolase activity"/>
    <property type="evidence" value="ECO:0007669"/>
    <property type="project" value="UniProtKB-KW"/>
</dbReference>
<dbReference type="PANTHER" id="PTHR47619:SF1">
    <property type="entry name" value="EXODEOXYRIBONUCLEASE WALJ"/>
    <property type="match status" value="1"/>
</dbReference>
<dbReference type="PANTHER" id="PTHR47619">
    <property type="entry name" value="METALLO-HYDROLASE YYCJ-RELATED"/>
    <property type="match status" value="1"/>
</dbReference>
<dbReference type="RefSeq" id="WP_025020800.1">
    <property type="nucleotide sequence ID" value="NZ_AZFH01000022.1"/>
</dbReference>
<dbReference type="Pfam" id="PF12706">
    <property type="entry name" value="Lactamase_B_2"/>
    <property type="match status" value="1"/>
</dbReference>
<dbReference type="PATRIC" id="fig|1423740.3.peg.1057"/>
<keyword evidence="2" id="KW-0378">Hydrolase</keyword>
<dbReference type="InterPro" id="IPR001279">
    <property type="entry name" value="Metallo-B-lactamas"/>
</dbReference>
<sequence length="270" mass="30229">MEKENGLKVSILASGSKGNATYIETPRQKLLIDAGLSGKKLEELMQSINRSLTEVDSLLVTHEHSDHIQGVGVLARRYDLNVYANEKTWQAMDAKVGKIAIEKKHIFAPDSYLALGDLDIESFRVSHDAADPQFYGFHYDGSSFVALTDTGYVSERMIGMIENANAYLLECNHDTNMLRYGRYPWPLKQRILGDEGHLSNDDGAQVLSEIIGDTTKKVFLGHRSQENNTRDLAHLTVSDELLAQDFAVGEDFTLYDTYQNQATPLQNVKN</sequence>
<dbReference type="EMBL" id="AZFH01000022">
    <property type="protein sequence ID" value="KRL82299.1"/>
    <property type="molecule type" value="Genomic_DNA"/>
</dbReference>
<comment type="caution">
    <text evidence="2">The sequence shown here is derived from an EMBL/GenBank/DDBJ whole genome shotgun (WGS) entry which is preliminary data.</text>
</comment>